<dbReference type="EMBL" id="CAEZTM010000062">
    <property type="protein sequence ID" value="CAB4577939.1"/>
    <property type="molecule type" value="Genomic_DNA"/>
</dbReference>
<reference evidence="6" key="1">
    <citation type="submission" date="2020-05" db="EMBL/GenBank/DDBJ databases">
        <authorList>
            <person name="Chiriac C."/>
            <person name="Salcher M."/>
            <person name="Ghai R."/>
            <person name="Kavagutti S V."/>
        </authorList>
    </citation>
    <scope>NUCLEOTIDE SEQUENCE</scope>
</reference>
<keyword evidence="2" id="KW-0902">Two-component regulatory system</keyword>
<evidence type="ECO:0000313" key="6">
    <source>
        <dbReference type="EMBL" id="CAB4577939.1"/>
    </source>
</evidence>
<dbReference type="GO" id="GO:0000156">
    <property type="term" value="F:phosphorelay response regulator activity"/>
    <property type="evidence" value="ECO:0007669"/>
    <property type="project" value="TreeGrafter"/>
</dbReference>
<dbReference type="PANTHER" id="PTHR48111:SF40">
    <property type="entry name" value="PHOSPHATE REGULON TRANSCRIPTIONAL REGULATORY PROTEIN PHOB"/>
    <property type="match status" value="1"/>
</dbReference>
<evidence type="ECO:0000259" key="4">
    <source>
        <dbReference type="PROSITE" id="PS50110"/>
    </source>
</evidence>
<dbReference type="GO" id="GO:0000976">
    <property type="term" value="F:transcription cis-regulatory region binding"/>
    <property type="evidence" value="ECO:0007669"/>
    <property type="project" value="TreeGrafter"/>
</dbReference>
<dbReference type="Pfam" id="PF00072">
    <property type="entry name" value="Response_reg"/>
    <property type="match status" value="1"/>
</dbReference>
<dbReference type="InterPro" id="IPR001867">
    <property type="entry name" value="OmpR/PhoB-type_DNA-bd"/>
</dbReference>
<dbReference type="Gene3D" id="1.10.10.10">
    <property type="entry name" value="Winged helix-like DNA-binding domain superfamily/Winged helix DNA-binding domain"/>
    <property type="match status" value="1"/>
</dbReference>
<dbReference type="InterPro" id="IPR011006">
    <property type="entry name" value="CheY-like_superfamily"/>
</dbReference>
<dbReference type="SMART" id="SM00862">
    <property type="entry name" value="Trans_reg_C"/>
    <property type="match status" value="1"/>
</dbReference>
<evidence type="ECO:0000259" key="5">
    <source>
        <dbReference type="PROSITE" id="PS51755"/>
    </source>
</evidence>
<dbReference type="Gene3D" id="6.10.250.690">
    <property type="match status" value="1"/>
</dbReference>
<organism evidence="6">
    <name type="scientific">freshwater metagenome</name>
    <dbReference type="NCBI Taxonomy" id="449393"/>
    <lineage>
        <taxon>unclassified sequences</taxon>
        <taxon>metagenomes</taxon>
        <taxon>ecological metagenomes</taxon>
    </lineage>
</organism>
<dbReference type="InterPro" id="IPR001789">
    <property type="entry name" value="Sig_transdc_resp-reg_receiver"/>
</dbReference>
<dbReference type="GO" id="GO:0005829">
    <property type="term" value="C:cytosol"/>
    <property type="evidence" value="ECO:0007669"/>
    <property type="project" value="TreeGrafter"/>
</dbReference>
<dbReference type="GO" id="GO:0006355">
    <property type="term" value="P:regulation of DNA-templated transcription"/>
    <property type="evidence" value="ECO:0007669"/>
    <property type="project" value="InterPro"/>
</dbReference>
<name>A0A6J6ER98_9ZZZZ</name>
<dbReference type="PROSITE" id="PS50110">
    <property type="entry name" value="RESPONSE_REGULATORY"/>
    <property type="match status" value="1"/>
</dbReference>
<dbReference type="PROSITE" id="PS51755">
    <property type="entry name" value="OMPR_PHOB"/>
    <property type="match status" value="1"/>
</dbReference>
<feature type="domain" description="OmpR/PhoB-type" evidence="5">
    <location>
        <begin position="127"/>
        <end position="222"/>
    </location>
</feature>
<dbReference type="GO" id="GO:0032993">
    <property type="term" value="C:protein-DNA complex"/>
    <property type="evidence" value="ECO:0007669"/>
    <property type="project" value="TreeGrafter"/>
</dbReference>
<protein>
    <submittedName>
        <fullName evidence="6">Unannotated protein</fullName>
    </submittedName>
</protein>
<dbReference type="Pfam" id="PF00486">
    <property type="entry name" value="Trans_reg_C"/>
    <property type="match status" value="1"/>
</dbReference>
<keyword evidence="1" id="KW-0597">Phosphoprotein</keyword>
<dbReference type="SMART" id="SM00448">
    <property type="entry name" value="REC"/>
    <property type="match status" value="1"/>
</dbReference>
<sequence>MKVLLIEDDPAIAGAILDALEAVSWSVVGARSGHDGLELLAQGGWDIVLLDLGLPDLDGTDVARAARETTNTPIIVISARGDEADRVLALELGADDYLVKPFGMRELLARMRAVHRRVSTTQAPDEQSVMSLGDLRVDTRQRRAHLGSNELMLTPKEFDVLAYLAADPDTAHRRETILRDVWDMNWYGSTKTLDAHVASLRKKLGNPDWIQSVRGVGFRLHQPQ</sequence>
<evidence type="ECO:0000256" key="2">
    <source>
        <dbReference type="ARBA" id="ARBA00023012"/>
    </source>
</evidence>
<proteinExistence type="predicted"/>
<dbReference type="InterPro" id="IPR036388">
    <property type="entry name" value="WH-like_DNA-bd_sf"/>
</dbReference>
<dbReference type="SUPFAM" id="SSF52172">
    <property type="entry name" value="CheY-like"/>
    <property type="match status" value="1"/>
</dbReference>
<evidence type="ECO:0000256" key="1">
    <source>
        <dbReference type="ARBA" id="ARBA00022553"/>
    </source>
</evidence>
<keyword evidence="3" id="KW-0238">DNA-binding</keyword>
<dbReference type="InterPro" id="IPR039420">
    <property type="entry name" value="WalR-like"/>
</dbReference>
<feature type="domain" description="Response regulatory" evidence="4">
    <location>
        <begin position="2"/>
        <end position="115"/>
    </location>
</feature>
<gene>
    <name evidence="6" type="ORF">UFOPK1684_01173</name>
</gene>
<evidence type="ECO:0000256" key="3">
    <source>
        <dbReference type="ARBA" id="ARBA00023125"/>
    </source>
</evidence>
<dbReference type="PANTHER" id="PTHR48111">
    <property type="entry name" value="REGULATOR OF RPOS"/>
    <property type="match status" value="1"/>
</dbReference>
<accession>A0A6J6ER98</accession>
<dbReference type="CDD" id="cd00383">
    <property type="entry name" value="trans_reg_C"/>
    <property type="match status" value="1"/>
</dbReference>
<dbReference type="AlphaFoldDB" id="A0A6J6ER98"/>
<dbReference type="Gene3D" id="3.40.50.2300">
    <property type="match status" value="1"/>
</dbReference>